<dbReference type="EMBL" id="JAVHJV010000009">
    <property type="protein sequence ID" value="KAK5939938.1"/>
    <property type="molecule type" value="Genomic_DNA"/>
</dbReference>
<reference evidence="2 3" key="1">
    <citation type="journal article" date="2023" name="Res Sq">
        <title>Genomic and morphological characterization of Knufia obscura isolated from the Mars 2020 spacecraft assembly facility.</title>
        <authorList>
            <person name="Chander A.M."/>
            <person name="Teixeira M.M."/>
            <person name="Singh N.K."/>
            <person name="Williams M.P."/>
            <person name="Parker C.W."/>
            <person name="Leo P."/>
            <person name="Stajich J.E."/>
            <person name="Torok T."/>
            <person name="Tighe S."/>
            <person name="Mason C.E."/>
            <person name="Venkateswaran K."/>
        </authorList>
    </citation>
    <scope>NUCLEOTIDE SEQUENCE [LARGE SCALE GENOMIC DNA]</scope>
    <source>
        <strain evidence="2 3">CCFEE 5817</strain>
    </source>
</reference>
<dbReference type="Proteomes" id="UP001334248">
    <property type="component" value="Unassembled WGS sequence"/>
</dbReference>
<evidence type="ECO:0000256" key="1">
    <source>
        <dbReference type="SAM" id="MobiDB-lite"/>
    </source>
</evidence>
<evidence type="ECO:0000313" key="2">
    <source>
        <dbReference type="EMBL" id="KAK5939938.1"/>
    </source>
</evidence>
<accession>A0ABR0RIC8</accession>
<dbReference type="GeneID" id="90000805"/>
<name>A0ABR0RIC8_9EURO</name>
<organism evidence="2 3">
    <name type="scientific">Knufia obscura</name>
    <dbReference type="NCBI Taxonomy" id="1635080"/>
    <lineage>
        <taxon>Eukaryota</taxon>
        <taxon>Fungi</taxon>
        <taxon>Dikarya</taxon>
        <taxon>Ascomycota</taxon>
        <taxon>Pezizomycotina</taxon>
        <taxon>Eurotiomycetes</taxon>
        <taxon>Chaetothyriomycetidae</taxon>
        <taxon>Chaetothyriales</taxon>
        <taxon>Trichomeriaceae</taxon>
        <taxon>Knufia</taxon>
    </lineage>
</organism>
<proteinExistence type="predicted"/>
<feature type="compositionally biased region" description="Basic and acidic residues" evidence="1">
    <location>
        <begin position="61"/>
        <end position="72"/>
    </location>
</feature>
<dbReference type="RefSeq" id="XP_064728028.1">
    <property type="nucleotide sequence ID" value="XM_064875764.1"/>
</dbReference>
<protein>
    <submittedName>
        <fullName evidence="2">Uncharacterized protein</fullName>
    </submittedName>
</protein>
<keyword evidence="3" id="KW-1185">Reference proteome</keyword>
<comment type="caution">
    <text evidence="2">The sequence shown here is derived from an EMBL/GenBank/DDBJ whole genome shotgun (WGS) entry which is preliminary data.</text>
</comment>
<evidence type="ECO:0000313" key="3">
    <source>
        <dbReference type="Proteomes" id="UP001334248"/>
    </source>
</evidence>
<feature type="compositionally biased region" description="Acidic residues" evidence="1">
    <location>
        <begin position="117"/>
        <end position="135"/>
    </location>
</feature>
<gene>
    <name evidence="2" type="ORF">PMZ80_007356</name>
</gene>
<feature type="region of interest" description="Disordered" evidence="1">
    <location>
        <begin position="1"/>
        <end position="98"/>
    </location>
</feature>
<feature type="compositionally biased region" description="Acidic residues" evidence="1">
    <location>
        <begin position="37"/>
        <end position="55"/>
    </location>
</feature>
<feature type="region of interest" description="Disordered" evidence="1">
    <location>
        <begin position="112"/>
        <end position="138"/>
    </location>
</feature>
<sequence>MADEGLMYGEAEAEESVHEGDEGLMYGQAEAEGGVHEDDDTNLEALALDDTDTDTDTLNAESEKERHVKLAETEDDSETGQEDGGVQSPGVSEDDGNMRDIADLGIVAAEIGGDAKSDDDDHGTITDDYEADSEEPVTAFDSRRYSEVTGGLSEMSLTDTVICIGFGYALVYA</sequence>